<keyword evidence="1" id="KW-0812">Transmembrane</keyword>
<dbReference type="eggNOG" id="ENOG502S2PZ">
    <property type="taxonomic scope" value="Eukaryota"/>
</dbReference>
<sequence>MVTKLQNINDLPEVDANAGAKVGEALEKAAKIIKPVVEVAKKIVNNVGPVLEKGVQWCEEKYPIIEPYNPTELLPAIIGLVLVFYGGHFMLTVSAVEAFRMIGYQDVKEALIVFHKNWKAIQVANQKDNTIDADGDGIADVEQITAKEKTSRKMLLVLRTIDPAEVQKAYHACLMSWGAIIVTLKMNFAERSLAIYNGI</sequence>
<dbReference type="GeneID" id="25908932"/>
<dbReference type="Proteomes" id="UP000054560">
    <property type="component" value="Unassembled WGS sequence"/>
</dbReference>
<keyword evidence="1" id="KW-0472">Membrane</keyword>
<keyword evidence="3" id="KW-1185">Reference proteome</keyword>
<accession>A0A0L0FR57</accession>
<keyword evidence="1" id="KW-1133">Transmembrane helix</keyword>
<evidence type="ECO:0000256" key="1">
    <source>
        <dbReference type="SAM" id="Phobius"/>
    </source>
</evidence>
<feature type="transmembrane region" description="Helical" evidence="1">
    <location>
        <begin position="73"/>
        <end position="96"/>
    </location>
</feature>
<dbReference type="AlphaFoldDB" id="A0A0L0FR57"/>
<dbReference type="RefSeq" id="XP_014153066.1">
    <property type="nucleotide sequence ID" value="XM_014297591.1"/>
</dbReference>
<gene>
    <name evidence="2" type="ORF">SARC_08428</name>
</gene>
<dbReference type="EMBL" id="KQ242353">
    <property type="protein sequence ID" value="KNC79164.1"/>
    <property type="molecule type" value="Genomic_DNA"/>
</dbReference>
<evidence type="ECO:0000313" key="3">
    <source>
        <dbReference type="Proteomes" id="UP000054560"/>
    </source>
</evidence>
<name>A0A0L0FR57_9EUKA</name>
<dbReference type="OrthoDB" id="10267325at2759"/>
<reference evidence="2 3" key="1">
    <citation type="submission" date="2011-02" db="EMBL/GenBank/DDBJ databases">
        <title>The Genome Sequence of Sphaeroforma arctica JP610.</title>
        <authorList>
            <consortium name="The Broad Institute Genome Sequencing Platform"/>
            <person name="Russ C."/>
            <person name="Cuomo C."/>
            <person name="Young S.K."/>
            <person name="Zeng Q."/>
            <person name="Gargeya S."/>
            <person name="Alvarado L."/>
            <person name="Berlin A."/>
            <person name="Chapman S.B."/>
            <person name="Chen Z."/>
            <person name="Freedman E."/>
            <person name="Gellesch M."/>
            <person name="Goldberg J."/>
            <person name="Griggs A."/>
            <person name="Gujja S."/>
            <person name="Heilman E."/>
            <person name="Heiman D."/>
            <person name="Howarth C."/>
            <person name="Mehta T."/>
            <person name="Neiman D."/>
            <person name="Pearson M."/>
            <person name="Roberts A."/>
            <person name="Saif S."/>
            <person name="Shea T."/>
            <person name="Shenoy N."/>
            <person name="Sisk P."/>
            <person name="Stolte C."/>
            <person name="Sykes S."/>
            <person name="White J."/>
            <person name="Yandava C."/>
            <person name="Burger G."/>
            <person name="Gray M.W."/>
            <person name="Holland P.W.H."/>
            <person name="King N."/>
            <person name="Lang F.B.F."/>
            <person name="Roger A.J."/>
            <person name="Ruiz-Trillo I."/>
            <person name="Haas B."/>
            <person name="Nusbaum C."/>
            <person name="Birren B."/>
        </authorList>
    </citation>
    <scope>NUCLEOTIDE SEQUENCE [LARGE SCALE GENOMIC DNA]</scope>
    <source>
        <strain evidence="2 3">JP610</strain>
    </source>
</reference>
<evidence type="ECO:0000313" key="2">
    <source>
        <dbReference type="EMBL" id="KNC79164.1"/>
    </source>
</evidence>
<protein>
    <submittedName>
        <fullName evidence="2">Uncharacterized protein</fullName>
    </submittedName>
</protein>
<proteinExistence type="predicted"/>
<organism evidence="2 3">
    <name type="scientific">Sphaeroforma arctica JP610</name>
    <dbReference type="NCBI Taxonomy" id="667725"/>
    <lineage>
        <taxon>Eukaryota</taxon>
        <taxon>Ichthyosporea</taxon>
        <taxon>Ichthyophonida</taxon>
        <taxon>Sphaeroforma</taxon>
    </lineage>
</organism>